<organism evidence="2 3">
    <name type="scientific">Haloechinothrix salitolerans</name>
    <dbReference type="NCBI Taxonomy" id="926830"/>
    <lineage>
        <taxon>Bacteria</taxon>
        <taxon>Bacillati</taxon>
        <taxon>Actinomycetota</taxon>
        <taxon>Actinomycetes</taxon>
        <taxon>Pseudonocardiales</taxon>
        <taxon>Pseudonocardiaceae</taxon>
        <taxon>Haloechinothrix</taxon>
    </lineage>
</organism>
<dbReference type="EMBL" id="JBHSXX010000001">
    <property type="protein sequence ID" value="MFC6866483.1"/>
    <property type="molecule type" value="Genomic_DNA"/>
</dbReference>
<protein>
    <submittedName>
        <fullName evidence="2">MoaD/ThiS family protein</fullName>
    </submittedName>
</protein>
<proteinExistence type="predicted"/>
<accession>A0ABW2BUL2</accession>
<dbReference type="Gene3D" id="3.10.20.30">
    <property type="match status" value="1"/>
</dbReference>
<dbReference type="SUPFAM" id="SSF54285">
    <property type="entry name" value="MoaD/ThiS"/>
    <property type="match status" value="1"/>
</dbReference>
<dbReference type="InterPro" id="IPR003749">
    <property type="entry name" value="ThiS/MoaD-like"/>
</dbReference>
<name>A0ABW2BUL2_9PSEU</name>
<gene>
    <name evidence="2" type="ORF">ACFQGD_04940</name>
</gene>
<dbReference type="InterPro" id="IPR016155">
    <property type="entry name" value="Mopterin_synth/thiamin_S_b"/>
</dbReference>
<feature type="region of interest" description="Disordered" evidence="1">
    <location>
        <begin position="1"/>
        <end position="27"/>
    </location>
</feature>
<keyword evidence="3" id="KW-1185">Reference proteome</keyword>
<sequence>MTDTTETSAAAGAHGTTEAAETATAGQAAGAATARTIAVHVRYYASARAAAGTEAETLDLPEGADLAAALDAIRAQHDAALARVLTAASFLLDEVAVRRHSAPLHDGARLDVLPPFAGG</sequence>
<dbReference type="InterPro" id="IPR012675">
    <property type="entry name" value="Beta-grasp_dom_sf"/>
</dbReference>
<evidence type="ECO:0000313" key="2">
    <source>
        <dbReference type="EMBL" id="MFC6866483.1"/>
    </source>
</evidence>
<dbReference type="Pfam" id="PF02597">
    <property type="entry name" value="ThiS"/>
    <property type="match status" value="1"/>
</dbReference>
<reference evidence="3" key="1">
    <citation type="journal article" date="2019" name="Int. J. Syst. Evol. Microbiol.">
        <title>The Global Catalogue of Microorganisms (GCM) 10K type strain sequencing project: providing services to taxonomists for standard genome sequencing and annotation.</title>
        <authorList>
            <consortium name="The Broad Institute Genomics Platform"/>
            <consortium name="The Broad Institute Genome Sequencing Center for Infectious Disease"/>
            <person name="Wu L."/>
            <person name="Ma J."/>
        </authorList>
    </citation>
    <scope>NUCLEOTIDE SEQUENCE [LARGE SCALE GENOMIC DNA]</scope>
    <source>
        <strain evidence="3">KCTC 32255</strain>
    </source>
</reference>
<comment type="caution">
    <text evidence="2">The sequence shown here is derived from an EMBL/GenBank/DDBJ whole genome shotgun (WGS) entry which is preliminary data.</text>
</comment>
<evidence type="ECO:0000256" key="1">
    <source>
        <dbReference type="SAM" id="MobiDB-lite"/>
    </source>
</evidence>
<evidence type="ECO:0000313" key="3">
    <source>
        <dbReference type="Proteomes" id="UP001596337"/>
    </source>
</evidence>
<dbReference type="RefSeq" id="WP_345395545.1">
    <property type="nucleotide sequence ID" value="NZ_BAABLA010000024.1"/>
</dbReference>
<dbReference type="Proteomes" id="UP001596337">
    <property type="component" value="Unassembled WGS sequence"/>
</dbReference>